<accession>A0A0S7Y4F9</accession>
<reference evidence="2 3" key="1">
    <citation type="journal article" date="2015" name="Microbiome">
        <title>Genomic resolution of linkages in carbon, nitrogen, and sulfur cycling among widespread estuary sediment bacteria.</title>
        <authorList>
            <person name="Baker B.J."/>
            <person name="Lazar C.S."/>
            <person name="Teske A.P."/>
            <person name="Dick G.J."/>
        </authorList>
    </citation>
    <scope>NUCLEOTIDE SEQUENCE [LARGE SCALE GENOMIC DNA]</scope>
    <source>
        <strain evidence="2">DG_54_3</strain>
    </source>
</reference>
<comment type="caution">
    <text evidence="2">The sequence shown here is derived from an EMBL/GenBank/DDBJ whole genome shotgun (WGS) entry which is preliminary data.</text>
</comment>
<feature type="transmembrane region" description="Helical" evidence="1">
    <location>
        <begin position="12"/>
        <end position="37"/>
    </location>
</feature>
<evidence type="ECO:0000313" key="3">
    <source>
        <dbReference type="Proteomes" id="UP000051861"/>
    </source>
</evidence>
<evidence type="ECO:0000256" key="1">
    <source>
        <dbReference type="SAM" id="Phobius"/>
    </source>
</evidence>
<sequence>MTPEALALQRTPIITFGYIMQVFISLLIVLAFIYLIAKFLLPRMKITATGKIIKILDRVYLEPQVSAYILKVGKNAWLVVTSNKQVARIDKVEEESLTL</sequence>
<dbReference type="EMBL" id="LIZX01000028">
    <property type="protein sequence ID" value="KPJ69259.1"/>
    <property type="molecule type" value="Genomic_DNA"/>
</dbReference>
<name>A0A0S7Y4F9_UNCSA</name>
<keyword evidence="1" id="KW-0812">Transmembrane</keyword>
<keyword evidence="1" id="KW-0472">Membrane</keyword>
<proteinExistence type="predicted"/>
<dbReference type="Proteomes" id="UP000051861">
    <property type="component" value="Unassembled WGS sequence"/>
</dbReference>
<organism evidence="2 3">
    <name type="scientific">candidate division WOR-1 bacterium DG_54_3</name>
    <dbReference type="NCBI Taxonomy" id="1703775"/>
    <lineage>
        <taxon>Bacteria</taxon>
        <taxon>Bacillati</taxon>
        <taxon>Saganbacteria</taxon>
    </lineage>
</organism>
<evidence type="ECO:0008006" key="4">
    <source>
        <dbReference type="Google" id="ProtNLM"/>
    </source>
</evidence>
<evidence type="ECO:0000313" key="2">
    <source>
        <dbReference type="EMBL" id="KPJ69259.1"/>
    </source>
</evidence>
<keyword evidence="1" id="KW-1133">Transmembrane helix</keyword>
<protein>
    <recommendedName>
        <fullName evidence="4">Flagellar protein</fullName>
    </recommendedName>
</protein>
<gene>
    <name evidence="2" type="ORF">AMJ44_04285</name>
</gene>
<dbReference type="AlphaFoldDB" id="A0A0S7Y4F9"/>